<dbReference type="InterPro" id="IPR016130">
    <property type="entry name" value="Tyr_Pase_AS"/>
</dbReference>
<dbReference type="Proteomes" id="UP000183263">
    <property type="component" value="Unassembled WGS sequence"/>
</dbReference>
<protein>
    <submittedName>
        <fullName evidence="2">Protein-tyrosine phosphatase</fullName>
    </submittedName>
</protein>
<evidence type="ECO:0000313" key="2">
    <source>
        <dbReference type="EMBL" id="SDH16193.1"/>
    </source>
</evidence>
<sequence length="304" mass="32327">MNRTRTTLAAAVVTSALLGAVTTGVAQAQPPAPPLPPVLDLGSLSFGSLGIPAPDAPRLASVPNFRDVAGTGSGYVGHGGTHLNKGVLYRADTIVPDDADLAALERLGLAAVYDLRADDEVAEKPDRLPAGVEYVRIPILSGNIADMIDQIGSVEDSRNMMRDMNRAFVAGDAERAGFTRLLTELAQNDGRQVFHCTAGKDRTGWTSMLLLSLAGVDRATIVQDYLLTNEYNREWAAKTRAHIAATQGEEAAILFEPLLGVEDSYLQAGLDEIDARYGSVDAYLTEGLGLSTDTLDALRHKLLG</sequence>
<dbReference type="EMBL" id="FNDN01000001">
    <property type="protein sequence ID" value="SDH16193.1"/>
    <property type="molecule type" value="Genomic_DNA"/>
</dbReference>
<dbReference type="PANTHER" id="PTHR31126">
    <property type="entry name" value="TYROSINE-PROTEIN PHOSPHATASE"/>
    <property type="match status" value="1"/>
</dbReference>
<dbReference type="PROSITE" id="PS00383">
    <property type="entry name" value="TYR_PHOSPHATASE_1"/>
    <property type="match status" value="1"/>
</dbReference>
<dbReference type="Pfam" id="PF13350">
    <property type="entry name" value="Y_phosphatase3"/>
    <property type="match status" value="1"/>
</dbReference>
<dbReference type="RefSeq" id="WP_072738013.1">
    <property type="nucleotide sequence ID" value="NZ_CP048813.1"/>
</dbReference>
<reference evidence="2 3" key="1">
    <citation type="submission" date="2016-10" db="EMBL/GenBank/DDBJ databases">
        <authorList>
            <person name="de Groot N.N."/>
        </authorList>
    </citation>
    <scope>NUCLEOTIDE SEQUENCE [LARGE SCALE GENOMIC DNA]</scope>
    <source>
        <strain evidence="2 3">DSM 44892</strain>
    </source>
</reference>
<dbReference type="SUPFAM" id="SSF52799">
    <property type="entry name" value="(Phosphotyrosine protein) phosphatases II"/>
    <property type="match status" value="1"/>
</dbReference>
<dbReference type="PANTHER" id="PTHR31126:SF1">
    <property type="entry name" value="TYROSINE SPECIFIC PROTEIN PHOSPHATASES DOMAIN-CONTAINING PROTEIN"/>
    <property type="match status" value="1"/>
</dbReference>
<dbReference type="OrthoDB" id="1188001at2"/>
<dbReference type="Gene3D" id="3.90.190.10">
    <property type="entry name" value="Protein tyrosine phosphatase superfamily"/>
    <property type="match status" value="1"/>
</dbReference>
<accession>A0A1G8A5P2</accession>
<keyword evidence="3" id="KW-1185">Reference proteome</keyword>
<name>A0A1G8A5P2_9NOCA</name>
<organism evidence="2 3">
    <name type="scientific">Rhodococcus triatomae</name>
    <dbReference type="NCBI Taxonomy" id="300028"/>
    <lineage>
        <taxon>Bacteria</taxon>
        <taxon>Bacillati</taxon>
        <taxon>Actinomycetota</taxon>
        <taxon>Actinomycetes</taxon>
        <taxon>Mycobacteriales</taxon>
        <taxon>Nocardiaceae</taxon>
        <taxon>Rhodococcus</taxon>
    </lineage>
</organism>
<dbReference type="InterPro" id="IPR029021">
    <property type="entry name" value="Prot-tyrosine_phosphatase-like"/>
</dbReference>
<dbReference type="InterPro" id="IPR026893">
    <property type="entry name" value="Tyr/Ser_Pase_IphP-type"/>
</dbReference>
<dbReference type="GO" id="GO:0004721">
    <property type="term" value="F:phosphoprotein phosphatase activity"/>
    <property type="evidence" value="ECO:0007669"/>
    <property type="project" value="InterPro"/>
</dbReference>
<gene>
    <name evidence="2" type="ORF">SAMN05444695_101327</name>
</gene>
<evidence type="ECO:0000313" key="3">
    <source>
        <dbReference type="Proteomes" id="UP000183263"/>
    </source>
</evidence>
<comment type="similarity">
    <text evidence="1">Belongs to the protein-tyrosine phosphatase family.</text>
</comment>
<dbReference type="AlphaFoldDB" id="A0A1G8A5P2"/>
<evidence type="ECO:0000256" key="1">
    <source>
        <dbReference type="ARBA" id="ARBA00009580"/>
    </source>
</evidence>
<proteinExistence type="inferred from homology"/>